<accession>A0ABY1BA35</accession>
<dbReference type="InterPro" id="IPR025161">
    <property type="entry name" value="IS402-like_dom"/>
</dbReference>
<feature type="domain" description="Insertion element IS402-like" evidence="1">
    <location>
        <begin position="6"/>
        <end position="56"/>
    </location>
</feature>
<comment type="caution">
    <text evidence="2">The sequence shown here is derived from an EMBL/GenBank/DDBJ whole genome shotgun (WGS) entry which is preliminary data.</text>
</comment>
<dbReference type="InterPro" id="IPR052909">
    <property type="entry name" value="Transposase_6_like"/>
</dbReference>
<protein>
    <submittedName>
        <fullName evidence="2">Integrase core domain-containing protein</fullName>
    </submittedName>
</protein>
<gene>
    <name evidence="2" type="ORF">SAMN05216600_105144</name>
</gene>
<name>A0ABY1BA35_9PSED</name>
<sequence>MAIYNKRDLRMTVEGMLYRMRTGCPWRDLPAAFGDWSRVYKRFNAWSACGKWHRIFKALVAGPDMEWAFIDGSYTKAHQHSAGAACADDEAIGESRAEAKRDITEYIVGFYNNERLHSKLGYLSPTVV</sequence>
<dbReference type="Proteomes" id="UP000198512">
    <property type="component" value="Unassembled WGS sequence"/>
</dbReference>
<dbReference type="EMBL" id="FOFP01000005">
    <property type="protein sequence ID" value="SEQ35497.1"/>
    <property type="molecule type" value="Genomic_DNA"/>
</dbReference>
<dbReference type="PANTHER" id="PTHR46637">
    <property type="entry name" value="TIS1421-TRANSPOSASE PROTEIN A"/>
    <property type="match status" value="1"/>
</dbReference>
<organism evidence="2 3">
    <name type="scientific">Pseudomonas cuatrocienegasensis</name>
    <dbReference type="NCBI Taxonomy" id="543360"/>
    <lineage>
        <taxon>Bacteria</taxon>
        <taxon>Pseudomonadati</taxon>
        <taxon>Pseudomonadota</taxon>
        <taxon>Gammaproteobacteria</taxon>
        <taxon>Pseudomonadales</taxon>
        <taxon>Pseudomonadaceae</taxon>
        <taxon>Pseudomonas</taxon>
    </lineage>
</organism>
<evidence type="ECO:0000313" key="2">
    <source>
        <dbReference type="EMBL" id="SEQ35497.1"/>
    </source>
</evidence>
<reference evidence="2 3" key="1">
    <citation type="submission" date="2016-10" db="EMBL/GenBank/DDBJ databases">
        <authorList>
            <person name="Varghese N."/>
            <person name="Submissions S."/>
        </authorList>
    </citation>
    <scope>NUCLEOTIDE SEQUENCE [LARGE SCALE GENOMIC DNA]</scope>
    <source>
        <strain evidence="2 3">CIP 109853</strain>
    </source>
</reference>
<dbReference type="PANTHER" id="PTHR46637:SF1">
    <property type="entry name" value="BLL5188 PROTEIN"/>
    <property type="match status" value="1"/>
</dbReference>
<dbReference type="Pfam" id="PF13340">
    <property type="entry name" value="DUF4096"/>
    <property type="match status" value="1"/>
</dbReference>
<evidence type="ECO:0000259" key="1">
    <source>
        <dbReference type="Pfam" id="PF13340"/>
    </source>
</evidence>
<keyword evidence="3" id="KW-1185">Reference proteome</keyword>
<proteinExistence type="predicted"/>
<evidence type="ECO:0000313" key="3">
    <source>
        <dbReference type="Proteomes" id="UP000198512"/>
    </source>
</evidence>